<feature type="region of interest" description="Disordered" evidence="1">
    <location>
        <begin position="1"/>
        <end position="38"/>
    </location>
</feature>
<evidence type="ECO:0000256" key="1">
    <source>
        <dbReference type="SAM" id="MobiDB-lite"/>
    </source>
</evidence>
<sequence>MKSKGSKGKRAQAPISSSNVLNVSEEAECDDVGMDSSSGEEMKIENYASTSKVAASDHIGSASTHIESPMPKGRRLSIQKFNNFVALDNTSNSGLCTFRRGGTQPI</sequence>
<proteinExistence type="predicted"/>
<name>A0AAV2FTP8_9ROSI</name>
<evidence type="ECO:0000313" key="2">
    <source>
        <dbReference type="EMBL" id="CAL1401759.1"/>
    </source>
</evidence>
<evidence type="ECO:0000313" key="3">
    <source>
        <dbReference type="Proteomes" id="UP001497516"/>
    </source>
</evidence>
<feature type="region of interest" description="Disordered" evidence="1">
    <location>
        <begin position="53"/>
        <end position="72"/>
    </location>
</feature>
<accession>A0AAV2FTP8</accession>
<dbReference type="AlphaFoldDB" id="A0AAV2FTP8"/>
<reference evidence="2 3" key="1">
    <citation type="submission" date="2024-04" db="EMBL/GenBank/DDBJ databases">
        <authorList>
            <person name="Fracassetti M."/>
        </authorList>
    </citation>
    <scope>NUCLEOTIDE SEQUENCE [LARGE SCALE GENOMIC DNA]</scope>
</reference>
<keyword evidence="3" id="KW-1185">Reference proteome</keyword>
<dbReference type="EMBL" id="OZ034820">
    <property type="protein sequence ID" value="CAL1401759.1"/>
    <property type="molecule type" value="Genomic_DNA"/>
</dbReference>
<feature type="compositionally biased region" description="Basic residues" evidence="1">
    <location>
        <begin position="1"/>
        <end position="10"/>
    </location>
</feature>
<dbReference type="Proteomes" id="UP001497516">
    <property type="component" value="Chromosome 7"/>
</dbReference>
<gene>
    <name evidence="2" type="ORF">LTRI10_LOCUS41800</name>
</gene>
<protein>
    <submittedName>
        <fullName evidence="2">Uncharacterized protein</fullName>
    </submittedName>
</protein>
<organism evidence="2 3">
    <name type="scientific">Linum trigynum</name>
    <dbReference type="NCBI Taxonomy" id="586398"/>
    <lineage>
        <taxon>Eukaryota</taxon>
        <taxon>Viridiplantae</taxon>
        <taxon>Streptophyta</taxon>
        <taxon>Embryophyta</taxon>
        <taxon>Tracheophyta</taxon>
        <taxon>Spermatophyta</taxon>
        <taxon>Magnoliopsida</taxon>
        <taxon>eudicotyledons</taxon>
        <taxon>Gunneridae</taxon>
        <taxon>Pentapetalae</taxon>
        <taxon>rosids</taxon>
        <taxon>fabids</taxon>
        <taxon>Malpighiales</taxon>
        <taxon>Linaceae</taxon>
        <taxon>Linum</taxon>
    </lineage>
</organism>